<organism evidence="2 3">
    <name type="scientific">Zingiber officinale</name>
    <name type="common">Ginger</name>
    <name type="synonym">Amomum zingiber</name>
    <dbReference type="NCBI Taxonomy" id="94328"/>
    <lineage>
        <taxon>Eukaryota</taxon>
        <taxon>Viridiplantae</taxon>
        <taxon>Streptophyta</taxon>
        <taxon>Embryophyta</taxon>
        <taxon>Tracheophyta</taxon>
        <taxon>Spermatophyta</taxon>
        <taxon>Magnoliopsida</taxon>
        <taxon>Liliopsida</taxon>
        <taxon>Zingiberales</taxon>
        <taxon>Zingiberaceae</taxon>
        <taxon>Zingiber</taxon>
    </lineage>
</organism>
<dbReference type="SMART" id="SM00256">
    <property type="entry name" value="FBOX"/>
    <property type="match status" value="1"/>
</dbReference>
<dbReference type="EMBL" id="JACMSC010000015">
    <property type="protein sequence ID" value="KAG6486258.1"/>
    <property type="molecule type" value="Genomic_DNA"/>
</dbReference>
<dbReference type="PANTHER" id="PTHR46407:SF3">
    <property type="entry name" value="OS02G0208700 PROTEIN"/>
    <property type="match status" value="1"/>
</dbReference>
<name>A0A8J5KJT5_ZINOF</name>
<evidence type="ECO:0000313" key="2">
    <source>
        <dbReference type="EMBL" id="KAG6486258.1"/>
    </source>
</evidence>
<dbReference type="Pfam" id="PF01344">
    <property type="entry name" value="Kelch_1"/>
    <property type="match status" value="1"/>
</dbReference>
<comment type="caution">
    <text evidence="2">The sequence shown here is derived from an EMBL/GenBank/DDBJ whole genome shotgun (WGS) entry which is preliminary data.</text>
</comment>
<evidence type="ECO:0000313" key="3">
    <source>
        <dbReference type="Proteomes" id="UP000734854"/>
    </source>
</evidence>
<dbReference type="InterPro" id="IPR006652">
    <property type="entry name" value="Kelch_1"/>
</dbReference>
<dbReference type="Proteomes" id="UP000734854">
    <property type="component" value="Unassembled WGS sequence"/>
</dbReference>
<dbReference type="AlphaFoldDB" id="A0A8J5KJT5"/>
<gene>
    <name evidence="2" type="ORF">ZIOFF_054828</name>
</gene>
<sequence length="342" mass="37356">MDAELIPGLPDDVALICLLRLPLHALAVARRVCKRWKQEITSPSFYHRRKAAGHAHPIVALVESNPSSRYKNLILFEPTTGVWNKLPTVLDWRVLKWCIFRQVAAVGHELVVIGGGGMRRSAPVHVYNLLTGVRRRGTTMPGPGRISFAFAASAEARMAYVAGGQNEHGKPLRSALAYDVAADAWVCLPDMTRPRRECRGIFVDGAFCVAGGKWRLDWTSEAFDVAEGRWTAKQGKFLGKALIDPLTVVAAEEGRVYSCGRNGVVDVCSDIDGGGCRRLGVFSQELYGFPAHVAAWNGGVMVMGTIRAGKTACILEEGKWRQVAFPAEFTTGCVQSLCSFQL</sequence>
<dbReference type="CDD" id="cd22152">
    <property type="entry name" value="F-box_AtAFR-like"/>
    <property type="match status" value="1"/>
</dbReference>
<feature type="domain" description="F-box" evidence="1">
    <location>
        <begin position="9"/>
        <end position="49"/>
    </location>
</feature>
<accession>A0A8J5KJT5</accession>
<dbReference type="GO" id="GO:0080037">
    <property type="term" value="P:negative regulation of cytokinin-activated signaling pathway"/>
    <property type="evidence" value="ECO:0007669"/>
    <property type="project" value="InterPro"/>
</dbReference>
<dbReference type="GO" id="GO:2000762">
    <property type="term" value="P:regulation of phenylpropanoid metabolic process"/>
    <property type="evidence" value="ECO:0007669"/>
    <property type="project" value="InterPro"/>
</dbReference>
<dbReference type="OrthoDB" id="191037at2759"/>
<evidence type="ECO:0000259" key="1">
    <source>
        <dbReference type="SMART" id="SM00256"/>
    </source>
</evidence>
<dbReference type="Pfam" id="PF00646">
    <property type="entry name" value="F-box"/>
    <property type="match status" value="1"/>
</dbReference>
<keyword evidence="3" id="KW-1185">Reference proteome</keyword>
<reference evidence="2 3" key="1">
    <citation type="submission" date="2020-08" db="EMBL/GenBank/DDBJ databases">
        <title>Plant Genome Project.</title>
        <authorList>
            <person name="Zhang R.-G."/>
        </authorList>
    </citation>
    <scope>NUCLEOTIDE SEQUENCE [LARGE SCALE GENOMIC DNA]</scope>
    <source>
        <tissue evidence="2">Rhizome</tissue>
    </source>
</reference>
<dbReference type="SMART" id="SM00612">
    <property type="entry name" value="Kelch"/>
    <property type="match status" value="2"/>
</dbReference>
<proteinExistence type="predicted"/>
<dbReference type="PANTHER" id="PTHR46407">
    <property type="entry name" value="OS02G0208700 PROTEIN"/>
    <property type="match status" value="1"/>
</dbReference>
<dbReference type="InterPro" id="IPR001810">
    <property type="entry name" value="F-box_dom"/>
</dbReference>
<dbReference type="InterPro" id="IPR044595">
    <property type="entry name" value="KMD1-4"/>
</dbReference>
<protein>
    <recommendedName>
        <fullName evidence="1">F-box domain-containing protein</fullName>
    </recommendedName>
</protein>